<accession>A0ABR0BDA9</accession>
<gene>
    <name evidence="1" type="ORF">Purlil1_13719</name>
</gene>
<comment type="caution">
    <text evidence="1">The sequence shown here is derived from an EMBL/GenBank/DDBJ whole genome shotgun (WGS) entry which is preliminary data.</text>
</comment>
<sequence length="90" mass="9912">MAKWIMTDAPAFVPKLLSSTVDFDSVAENRVTMITGRGQTVCWKESNVTVLEMDNQGVEHATKLVDMPTGEGILNEGIRLYVTQGKVVEL</sequence>
<evidence type="ECO:0000313" key="2">
    <source>
        <dbReference type="Proteomes" id="UP001287286"/>
    </source>
</evidence>
<evidence type="ECO:0000313" key="1">
    <source>
        <dbReference type="EMBL" id="KAK4068819.1"/>
    </source>
</evidence>
<reference evidence="1 2" key="1">
    <citation type="journal article" date="2024" name="Microbiol. Resour. Announc.">
        <title>Genome annotations for the ascomycete fungi Trichoderma harzianum, Trichoderma aggressivum, and Purpureocillium lilacinum.</title>
        <authorList>
            <person name="Beijen E.P.W."/>
            <person name="Ohm R.A."/>
        </authorList>
    </citation>
    <scope>NUCLEOTIDE SEQUENCE [LARGE SCALE GENOMIC DNA]</scope>
    <source>
        <strain evidence="1 2">CBS 150709</strain>
    </source>
</reference>
<dbReference type="EMBL" id="JAWRVI010000287">
    <property type="protein sequence ID" value="KAK4068819.1"/>
    <property type="molecule type" value="Genomic_DNA"/>
</dbReference>
<proteinExistence type="predicted"/>
<protein>
    <submittedName>
        <fullName evidence="1">Uncharacterized protein</fullName>
    </submittedName>
</protein>
<dbReference type="Proteomes" id="UP001287286">
    <property type="component" value="Unassembled WGS sequence"/>
</dbReference>
<organism evidence="1 2">
    <name type="scientific">Purpureocillium lilacinum</name>
    <name type="common">Paecilomyces lilacinus</name>
    <dbReference type="NCBI Taxonomy" id="33203"/>
    <lineage>
        <taxon>Eukaryota</taxon>
        <taxon>Fungi</taxon>
        <taxon>Dikarya</taxon>
        <taxon>Ascomycota</taxon>
        <taxon>Pezizomycotina</taxon>
        <taxon>Sordariomycetes</taxon>
        <taxon>Hypocreomycetidae</taxon>
        <taxon>Hypocreales</taxon>
        <taxon>Ophiocordycipitaceae</taxon>
        <taxon>Purpureocillium</taxon>
    </lineage>
</organism>
<name>A0ABR0BDA9_PURLI</name>
<keyword evidence="2" id="KW-1185">Reference proteome</keyword>